<proteinExistence type="predicted"/>
<evidence type="ECO:0008006" key="3">
    <source>
        <dbReference type="Google" id="ProtNLM"/>
    </source>
</evidence>
<keyword evidence="2" id="KW-1185">Reference proteome</keyword>
<name>A0ABD5R9A9_9EURY</name>
<organism evidence="1 2">
    <name type="scientific">Salinirubrum litoreum</name>
    <dbReference type="NCBI Taxonomy" id="1126234"/>
    <lineage>
        <taxon>Archaea</taxon>
        <taxon>Methanobacteriati</taxon>
        <taxon>Methanobacteriota</taxon>
        <taxon>Stenosarchaea group</taxon>
        <taxon>Halobacteria</taxon>
        <taxon>Halobacteriales</taxon>
        <taxon>Haloferacaceae</taxon>
        <taxon>Salinirubrum</taxon>
    </lineage>
</organism>
<accession>A0ABD5R9A9</accession>
<dbReference type="AlphaFoldDB" id="A0ABD5R9A9"/>
<reference evidence="1 2" key="1">
    <citation type="journal article" date="2019" name="Int. J. Syst. Evol. Microbiol.">
        <title>The Global Catalogue of Microorganisms (GCM) 10K type strain sequencing project: providing services to taxonomists for standard genome sequencing and annotation.</title>
        <authorList>
            <consortium name="The Broad Institute Genomics Platform"/>
            <consortium name="The Broad Institute Genome Sequencing Center for Infectious Disease"/>
            <person name="Wu L."/>
            <person name="Ma J."/>
        </authorList>
    </citation>
    <scope>NUCLEOTIDE SEQUENCE [LARGE SCALE GENOMIC DNA]</scope>
    <source>
        <strain evidence="1 2">CGMCC 1.12237</strain>
    </source>
</reference>
<protein>
    <recommendedName>
        <fullName evidence="3">Small CPxCG-related zinc finger protein</fullName>
    </recommendedName>
</protein>
<evidence type="ECO:0000313" key="1">
    <source>
        <dbReference type="EMBL" id="MFC5366564.1"/>
    </source>
</evidence>
<evidence type="ECO:0000313" key="2">
    <source>
        <dbReference type="Proteomes" id="UP001596201"/>
    </source>
</evidence>
<gene>
    <name evidence="1" type="ORF">ACFPJ5_06400</name>
</gene>
<dbReference type="Proteomes" id="UP001596201">
    <property type="component" value="Unassembled WGS sequence"/>
</dbReference>
<dbReference type="RefSeq" id="WP_227228093.1">
    <property type="nucleotide sequence ID" value="NZ_JAJCVJ010000001.1"/>
</dbReference>
<sequence length="45" mass="4788">MGHCPSCGDQIREVVESDTDARYSDANVWECESCGAVLGVTQIGV</sequence>
<dbReference type="EMBL" id="JBHSKX010000001">
    <property type="protein sequence ID" value="MFC5366564.1"/>
    <property type="molecule type" value="Genomic_DNA"/>
</dbReference>
<comment type="caution">
    <text evidence="1">The sequence shown here is derived from an EMBL/GenBank/DDBJ whole genome shotgun (WGS) entry which is preliminary data.</text>
</comment>